<evidence type="ECO:0000313" key="2">
    <source>
        <dbReference type="EMBL" id="GGJ94200.1"/>
    </source>
</evidence>
<gene>
    <name evidence="2" type="ORF">GCM10011583_27060</name>
</gene>
<dbReference type="Proteomes" id="UP000660265">
    <property type="component" value="Unassembled WGS sequence"/>
</dbReference>
<keyword evidence="3" id="KW-1185">Reference proteome</keyword>
<feature type="compositionally biased region" description="Basic and acidic residues" evidence="1">
    <location>
        <begin position="54"/>
        <end position="63"/>
    </location>
</feature>
<feature type="compositionally biased region" description="Basic and acidic residues" evidence="1">
    <location>
        <begin position="1"/>
        <end position="11"/>
    </location>
</feature>
<reference evidence="3" key="1">
    <citation type="journal article" date="2019" name="Int. J. Syst. Evol. Microbiol.">
        <title>The Global Catalogue of Microorganisms (GCM) 10K type strain sequencing project: providing services to taxonomists for standard genome sequencing and annotation.</title>
        <authorList>
            <consortium name="The Broad Institute Genomics Platform"/>
            <consortium name="The Broad Institute Genome Sequencing Center for Infectious Disease"/>
            <person name="Wu L."/>
            <person name="Ma J."/>
        </authorList>
    </citation>
    <scope>NUCLEOTIDE SEQUENCE [LARGE SCALE GENOMIC DNA]</scope>
    <source>
        <strain evidence="3">CGMCC 4.7275</strain>
    </source>
</reference>
<accession>A0ABQ2E6N2</accession>
<comment type="caution">
    <text evidence="2">The sequence shown here is derived from an EMBL/GenBank/DDBJ whole genome shotgun (WGS) entry which is preliminary data.</text>
</comment>
<name>A0ABQ2E6N2_9ACTN</name>
<protein>
    <submittedName>
        <fullName evidence="2">Uncharacterized protein</fullName>
    </submittedName>
</protein>
<evidence type="ECO:0000256" key="1">
    <source>
        <dbReference type="SAM" id="MobiDB-lite"/>
    </source>
</evidence>
<sequence length="63" mass="7058">MRKVVDSRDMPSETDCTLAITGEEDEAAPTPTEQATSPHIPENTAELRTQLRPNLRDEMPRHA</sequence>
<dbReference type="RefSeq" id="WP_189107653.1">
    <property type="nucleotide sequence ID" value="NZ_BMMV01000007.1"/>
</dbReference>
<feature type="region of interest" description="Disordered" evidence="1">
    <location>
        <begin position="1"/>
        <end position="63"/>
    </location>
</feature>
<evidence type="ECO:0000313" key="3">
    <source>
        <dbReference type="Proteomes" id="UP000660265"/>
    </source>
</evidence>
<organism evidence="2 3">
    <name type="scientific">Streptomyces camponoticapitis</name>
    <dbReference type="NCBI Taxonomy" id="1616125"/>
    <lineage>
        <taxon>Bacteria</taxon>
        <taxon>Bacillati</taxon>
        <taxon>Actinomycetota</taxon>
        <taxon>Actinomycetes</taxon>
        <taxon>Kitasatosporales</taxon>
        <taxon>Streptomycetaceae</taxon>
        <taxon>Streptomyces</taxon>
    </lineage>
</organism>
<proteinExistence type="predicted"/>
<dbReference type="EMBL" id="BMMV01000007">
    <property type="protein sequence ID" value="GGJ94200.1"/>
    <property type="molecule type" value="Genomic_DNA"/>
</dbReference>